<dbReference type="RefSeq" id="WP_235068406.1">
    <property type="nucleotide sequence ID" value="NZ_JAKFGM010000003.1"/>
</dbReference>
<accession>A0A9X1TWR5</accession>
<keyword evidence="2" id="KW-1185">Reference proteome</keyword>
<comment type="caution">
    <text evidence="1">The sequence shown here is derived from an EMBL/GenBank/DDBJ whole genome shotgun (WGS) entry which is preliminary data.</text>
</comment>
<dbReference type="Pfam" id="PF14117">
    <property type="entry name" value="DUF4287"/>
    <property type="match status" value="1"/>
</dbReference>
<reference evidence="1" key="1">
    <citation type="submission" date="2022-01" db="EMBL/GenBank/DDBJ databases">
        <authorList>
            <person name="Jo J.-H."/>
            <person name="Im W.-T."/>
        </authorList>
    </citation>
    <scope>NUCLEOTIDE SEQUENCE</scope>
    <source>
        <strain evidence="1">G124</strain>
    </source>
</reference>
<dbReference type="InterPro" id="IPR025629">
    <property type="entry name" value="DUF4287"/>
</dbReference>
<dbReference type="EMBL" id="JAKFGM010000003">
    <property type="protein sequence ID" value="MCF2515694.1"/>
    <property type="molecule type" value="Genomic_DNA"/>
</dbReference>
<gene>
    <name evidence="1" type="ORF">LVY65_11545</name>
</gene>
<name>A0A9X1TWR5_9SPHN</name>
<dbReference type="AlphaFoldDB" id="A0A9X1TWR5"/>
<organism evidence="1 2">
    <name type="scientific">Sphingomonas cremea</name>
    <dbReference type="NCBI Taxonomy" id="2904799"/>
    <lineage>
        <taxon>Bacteria</taxon>
        <taxon>Pseudomonadati</taxon>
        <taxon>Pseudomonadota</taxon>
        <taxon>Alphaproteobacteria</taxon>
        <taxon>Sphingomonadales</taxon>
        <taxon>Sphingomonadaceae</taxon>
        <taxon>Sphingomonas</taxon>
    </lineage>
</organism>
<protein>
    <submittedName>
        <fullName evidence="1">DUF4287 domain-containing protein</fullName>
    </submittedName>
</protein>
<proteinExistence type="predicted"/>
<sequence>MSFEAYIRNIETKTGKTPDDFRTLATELGLLGPDAKAMPVVGWLKQDFGLGHGHAMAIWCAFKLNGWVEAG</sequence>
<evidence type="ECO:0000313" key="1">
    <source>
        <dbReference type="EMBL" id="MCF2515694.1"/>
    </source>
</evidence>
<dbReference type="Proteomes" id="UP001139410">
    <property type="component" value="Unassembled WGS sequence"/>
</dbReference>
<evidence type="ECO:0000313" key="2">
    <source>
        <dbReference type="Proteomes" id="UP001139410"/>
    </source>
</evidence>